<dbReference type="GO" id="GO:0006310">
    <property type="term" value="P:DNA recombination"/>
    <property type="evidence" value="ECO:0007669"/>
    <property type="project" value="UniProtKB-KW"/>
</dbReference>
<evidence type="ECO:0008006" key="4">
    <source>
        <dbReference type="Google" id="ProtNLM"/>
    </source>
</evidence>
<accession>A0A2C9CWX6</accession>
<dbReference type="Proteomes" id="UP000220034">
    <property type="component" value="Unassembled WGS sequence"/>
</dbReference>
<dbReference type="EMBL" id="OCTN01000019">
    <property type="protein sequence ID" value="SOH95703.1"/>
    <property type="molecule type" value="Genomic_DNA"/>
</dbReference>
<evidence type="ECO:0000313" key="2">
    <source>
        <dbReference type="EMBL" id="SOH95703.1"/>
    </source>
</evidence>
<dbReference type="GO" id="GO:0003677">
    <property type="term" value="F:DNA binding"/>
    <property type="evidence" value="ECO:0007669"/>
    <property type="project" value="InterPro"/>
</dbReference>
<dbReference type="InterPro" id="IPR011010">
    <property type="entry name" value="DNA_brk_join_enz"/>
</dbReference>
<dbReference type="InterPro" id="IPR013762">
    <property type="entry name" value="Integrase-like_cat_sf"/>
</dbReference>
<name>A0A2C9CWX6_9RHOB</name>
<dbReference type="SUPFAM" id="SSF56349">
    <property type="entry name" value="DNA breaking-rejoining enzymes"/>
    <property type="match status" value="1"/>
</dbReference>
<dbReference type="AlphaFoldDB" id="A0A2C9CWX6"/>
<proteinExistence type="predicted"/>
<reference evidence="3" key="1">
    <citation type="submission" date="2017-09" db="EMBL/GenBank/DDBJ databases">
        <authorList>
            <person name="Varghese N."/>
            <person name="Submissions S."/>
        </authorList>
    </citation>
    <scope>NUCLEOTIDE SEQUENCE [LARGE SCALE GENOMIC DNA]</scope>
    <source>
        <strain evidence="3">C7</strain>
    </source>
</reference>
<keyword evidence="1" id="KW-0233">DNA recombination</keyword>
<organism evidence="2 3">
    <name type="scientific">Pontivivens marinum</name>
    <dbReference type="NCBI Taxonomy" id="1690039"/>
    <lineage>
        <taxon>Bacteria</taxon>
        <taxon>Pseudomonadati</taxon>
        <taxon>Pseudomonadota</taxon>
        <taxon>Alphaproteobacteria</taxon>
        <taxon>Rhodobacterales</taxon>
        <taxon>Paracoccaceae</taxon>
        <taxon>Pontivivens</taxon>
    </lineage>
</organism>
<evidence type="ECO:0000256" key="1">
    <source>
        <dbReference type="ARBA" id="ARBA00023172"/>
    </source>
</evidence>
<evidence type="ECO:0000313" key="3">
    <source>
        <dbReference type="Proteomes" id="UP000220034"/>
    </source>
</evidence>
<dbReference type="GO" id="GO:0015074">
    <property type="term" value="P:DNA integration"/>
    <property type="evidence" value="ECO:0007669"/>
    <property type="project" value="InterPro"/>
</dbReference>
<dbReference type="RefSeq" id="WP_097932378.1">
    <property type="nucleotide sequence ID" value="NZ_OCTN01000019.1"/>
</dbReference>
<protein>
    <recommendedName>
        <fullName evidence="4">Phage integrase family protein</fullName>
    </recommendedName>
</protein>
<gene>
    <name evidence="2" type="ORF">SAMN06273572_1193</name>
</gene>
<dbReference type="OrthoDB" id="7363113at2"/>
<dbReference type="Gene3D" id="1.10.443.10">
    <property type="entry name" value="Intergrase catalytic core"/>
    <property type="match status" value="1"/>
</dbReference>
<sequence>MSSIDSMKTMADVVQRIEKETPFSEAFQRKVLGSVRRMRRLPQYNVPLEQIPADLNLFDRVWGRGAIRSIPMGFKSKSSYATWRSQVRSALFAVVDSTIVKSKQGSDDEWSQLISDFEANTTLGKKVISISVLAEVARKDGVAPADVSEDWLQCVVDAADTTGRYRSVQAAAQLIHKHGDLSSVAVSSDFDGTSIRKSQRKCVRAQLPEPLATEVREWEQERVRGERVGHRRKRMRGCSQARAKQALSGITYVYRALLECGHIKPEERCSISLLKNADWLEDVIERELEGEFPWEQLKRTTLFEYVNNWKLLVKGCGHDPLPLTDVIRDFADFQNVKSMSDDRRQWCEIFLNDPTKQAILLGLPNRLFKDAKKAMLGYEDGSSHHRNAAIALGIAAGAAAIWTSLPLRISTLTRLSYGGPEADVQLHDARKGLILTTPPDIVKNGYSHSRIHLSPKRGGSPHEIISWYVQNVRPHLLEGHIQSRLRQPNLLFAGVSSSRLGSIWREVTLDAGIPMTPHQIRHALATLLANEQNADYANIAALLGDTEMTVRKNYVFVDRAKKHVDGQNALARIQGNILMRGGV</sequence>
<keyword evidence="3" id="KW-1185">Reference proteome</keyword>